<dbReference type="Proteomes" id="UP001161247">
    <property type="component" value="Chromosome 1"/>
</dbReference>
<evidence type="ECO:0000313" key="3">
    <source>
        <dbReference type="Proteomes" id="UP001161247"/>
    </source>
</evidence>
<feature type="region of interest" description="Disordered" evidence="1">
    <location>
        <begin position="62"/>
        <end position="87"/>
    </location>
</feature>
<gene>
    <name evidence="2" type="ORF">OLC1_LOCUS2137</name>
</gene>
<reference evidence="2" key="1">
    <citation type="submission" date="2023-03" db="EMBL/GenBank/DDBJ databases">
        <authorList>
            <person name="Julca I."/>
        </authorList>
    </citation>
    <scope>NUCLEOTIDE SEQUENCE</scope>
</reference>
<dbReference type="EMBL" id="OX459118">
    <property type="protein sequence ID" value="CAI9089877.1"/>
    <property type="molecule type" value="Genomic_DNA"/>
</dbReference>
<sequence length="220" mass="23871">MDFAQLPIMQQIAETCPSVSKPEDILNIPGSPSFVFQMPRGTQTPPSMPAGLDEEPEIIRPAPPPKGTTLEAAEEGAPQPIPTPTAETRVLPGLRRLTFPLTRASFQGKDAASDFPHQPEGASQGVLVTPGHWETSGIPSIDLQLPDPHYDPTTFPLYAAVGGALVDLAIDRGRGRLSGLEGQLKEALETFRASELHETRRAVIEVKAENNRLDKLWRDT</sequence>
<evidence type="ECO:0000256" key="1">
    <source>
        <dbReference type="SAM" id="MobiDB-lite"/>
    </source>
</evidence>
<evidence type="ECO:0000313" key="2">
    <source>
        <dbReference type="EMBL" id="CAI9089877.1"/>
    </source>
</evidence>
<keyword evidence="3" id="KW-1185">Reference proteome</keyword>
<organism evidence="2 3">
    <name type="scientific">Oldenlandia corymbosa var. corymbosa</name>
    <dbReference type="NCBI Taxonomy" id="529605"/>
    <lineage>
        <taxon>Eukaryota</taxon>
        <taxon>Viridiplantae</taxon>
        <taxon>Streptophyta</taxon>
        <taxon>Embryophyta</taxon>
        <taxon>Tracheophyta</taxon>
        <taxon>Spermatophyta</taxon>
        <taxon>Magnoliopsida</taxon>
        <taxon>eudicotyledons</taxon>
        <taxon>Gunneridae</taxon>
        <taxon>Pentapetalae</taxon>
        <taxon>asterids</taxon>
        <taxon>lamiids</taxon>
        <taxon>Gentianales</taxon>
        <taxon>Rubiaceae</taxon>
        <taxon>Rubioideae</taxon>
        <taxon>Spermacoceae</taxon>
        <taxon>Hedyotis-Oldenlandia complex</taxon>
        <taxon>Oldenlandia</taxon>
    </lineage>
</organism>
<protein>
    <submittedName>
        <fullName evidence="2">OLC1v1024526C1</fullName>
    </submittedName>
</protein>
<name>A0AAV1C506_OLDCO</name>
<dbReference type="AlphaFoldDB" id="A0AAV1C506"/>
<proteinExistence type="predicted"/>
<accession>A0AAV1C506</accession>